<dbReference type="InterPro" id="IPR000146">
    <property type="entry name" value="FBPase_class-1"/>
</dbReference>
<sequence length="337" mass="36218">MANPQTITLDAHLESLFHSSPSTHHQLRTSVLPTLLQSLASIASTLRSSPTISNLTTTNPFGDTQLNVDVAAEHHIRTAITSTPSIVTASSEEDPIERSKQRITGEQGEVYTLAFDPLDGSSIIAPNWSVGCIIGLWTGVSALNASPDTCQIASILGVFGPRTTAIVALRIPGVVAPSCFEVGFSPLKANNGAYAVDVLRENVTLSVPPFATRYFAPANLRAAAEEVRYRELIMHFVAEKYTLRYSGGLVPDVVHALVKGHGVYVSPVTEKSKAKLRRLYELAPVALILECAGGLAIDAATGERILGREIRDTDERAGLVCGNKEEVELVREKLIAR</sequence>
<comment type="pathway">
    <text evidence="2">Carbohydrate biosynthesis; Calvin cycle.</text>
</comment>
<evidence type="ECO:0000313" key="10">
    <source>
        <dbReference type="EMBL" id="KAF2849171.1"/>
    </source>
</evidence>
<dbReference type="PRINTS" id="PR01958">
    <property type="entry name" value="S17BPHPHTASE"/>
</dbReference>
<evidence type="ECO:0000256" key="3">
    <source>
        <dbReference type="ARBA" id="ARBA00010941"/>
    </source>
</evidence>
<dbReference type="Pfam" id="PF18913">
    <property type="entry name" value="FBPase_C"/>
    <property type="match status" value="1"/>
</dbReference>
<keyword evidence="6" id="KW-0460">Magnesium</keyword>
<reference evidence="10" key="1">
    <citation type="submission" date="2020-01" db="EMBL/GenBank/DDBJ databases">
        <authorList>
            <consortium name="DOE Joint Genome Institute"/>
            <person name="Haridas S."/>
            <person name="Albert R."/>
            <person name="Binder M."/>
            <person name="Bloem J."/>
            <person name="Labutti K."/>
            <person name="Salamov A."/>
            <person name="Andreopoulos B."/>
            <person name="Baker S.E."/>
            <person name="Barry K."/>
            <person name="Bills G."/>
            <person name="Bluhm B.H."/>
            <person name="Cannon C."/>
            <person name="Castanera R."/>
            <person name="Culley D.E."/>
            <person name="Daum C."/>
            <person name="Ezra D."/>
            <person name="Gonzalez J.B."/>
            <person name="Henrissat B."/>
            <person name="Kuo A."/>
            <person name="Liang C."/>
            <person name="Lipzen A."/>
            <person name="Lutzoni F."/>
            <person name="Magnuson J."/>
            <person name="Mondo S."/>
            <person name="Nolan M."/>
            <person name="Ohm R."/>
            <person name="Pangilinan J."/>
            <person name="Park H.-J."/>
            <person name="Ramirez L."/>
            <person name="Alfaro M."/>
            <person name="Sun H."/>
            <person name="Tritt A."/>
            <person name="Yoshinaga Y."/>
            <person name="Zwiers L.-H."/>
            <person name="Turgeon B.G."/>
            <person name="Goodwin S.B."/>
            <person name="Spatafora J.W."/>
            <person name="Crous P.W."/>
            <person name="Grigoriev I.V."/>
        </authorList>
    </citation>
    <scope>NUCLEOTIDE SEQUENCE</scope>
    <source>
        <strain evidence="10">IPT5</strain>
    </source>
</reference>
<evidence type="ECO:0000259" key="8">
    <source>
        <dbReference type="Pfam" id="PF00316"/>
    </source>
</evidence>
<dbReference type="Pfam" id="PF00316">
    <property type="entry name" value="FBPase"/>
    <property type="match status" value="1"/>
</dbReference>
<keyword evidence="7" id="KW-0119">Carbohydrate metabolism</keyword>
<comment type="similarity">
    <text evidence="3">Belongs to the FBPase class 1 family.</text>
</comment>
<dbReference type="EMBL" id="MU006313">
    <property type="protein sequence ID" value="KAF2849171.1"/>
    <property type="molecule type" value="Genomic_DNA"/>
</dbReference>
<accession>A0A6A7B0Y5</accession>
<dbReference type="Proteomes" id="UP000799423">
    <property type="component" value="Unassembled WGS sequence"/>
</dbReference>
<dbReference type="GO" id="GO:0042132">
    <property type="term" value="F:fructose 1,6-bisphosphate 1-phosphatase activity"/>
    <property type="evidence" value="ECO:0007669"/>
    <property type="project" value="TreeGrafter"/>
</dbReference>
<dbReference type="InterPro" id="IPR023079">
    <property type="entry name" value="SBPase"/>
</dbReference>
<dbReference type="InterPro" id="IPR033391">
    <property type="entry name" value="FBPase_N"/>
</dbReference>
<dbReference type="PROSITE" id="PS00124">
    <property type="entry name" value="FBPASE"/>
    <property type="match status" value="1"/>
</dbReference>
<dbReference type="Gene3D" id="3.40.190.80">
    <property type="match status" value="1"/>
</dbReference>
<dbReference type="Gene3D" id="3.30.540.10">
    <property type="entry name" value="Fructose-1,6-Bisphosphatase, subunit A, domain 1"/>
    <property type="match status" value="1"/>
</dbReference>
<evidence type="ECO:0000256" key="1">
    <source>
        <dbReference type="ARBA" id="ARBA00001946"/>
    </source>
</evidence>
<protein>
    <submittedName>
        <fullName evidence="10">Sedoheptulose-1,7-bisphosphatase-like protein</fullName>
    </submittedName>
</protein>
<feature type="domain" description="Fructose-1-6-bisphosphatase class 1 C-terminal" evidence="9">
    <location>
        <begin position="212"/>
        <end position="331"/>
    </location>
</feature>
<dbReference type="GO" id="GO:0006002">
    <property type="term" value="P:fructose 6-phosphate metabolic process"/>
    <property type="evidence" value="ECO:0007669"/>
    <property type="project" value="TreeGrafter"/>
</dbReference>
<evidence type="ECO:0000256" key="4">
    <source>
        <dbReference type="ARBA" id="ARBA00022723"/>
    </source>
</evidence>
<organism evidence="10 11">
    <name type="scientific">Plenodomus tracheiphilus IPT5</name>
    <dbReference type="NCBI Taxonomy" id="1408161"/>
    <lineage>
        <taxon>Eukaryota</taxon>
        <taxon>Fungi</taxon>
        <taxon>Dikarya</taxon>
        <taxon>Ascomycota</taxon>
        <taxon>Pezizomycotina</taxon>
        <taxon>Dothideomycetes</taxon>
        <taxon>Pleosporomycetidae</taxon>
        <taxon>Pleosporales</taxon>
        <taxon>Pleosporineae</taxon>
        <taxon>Leptosphaeriaceae</taxon>
        <taxon>Plenodomus</taxon>
    </lineage>
</organism>
<evidence type="ECO:0000256" key="5">
    <source>
        <dbReference type="ARBA" id="ARBA00022801"/>
    </source>
</evidence>
<dbReference type="GO" id="GO:0006000">
    <property type="term" value="P:fructose metabolic process"/>
    <property type="evidence" value="ECO:0007669"/>
    <property type="project" value="TreeGrafter"/>
</dbReference>
<evidence type="ECO:0000313" key="11">
    <source>
        <dbReference type="Proteomes" id="UP000799423"/>
    </source>
</evidence>
<name>A0A6A7B0Y5_9PLEO</name>
<dbReference type="PIRSF" id="PIRSF000904">
    <property type="entry name" value="FBPtase_SBPase"/>
    <property type="match status" value="1"/>
</dbReference>
<dbReference type="GO" id="GO:0005737">
    <property type="term" value="C:cytoplasm"/>
    <property type="evidence" value="ECO:0007669"/>
    <property type="project" value="TreeGrafter"/>
</dbReference>
<evidence type="ECO:0000259" key="9">
    <source>
        <dbReference type="Pfam" id="PF18913"/>
    </source>
</evidence>
<keyword evidence="4" id="KW-0479">Metal-binding</keyword>
<dbReference type="InterPro" id="IPR020548">
    <property type="entry name" value="Fructose_bisphosphatase_AS"/>
</dbReference>
<evidence type="ECO:0000256" key="2">
    <source>
        <dbReference type="ARBA" id="ARBA00005215"/>
    </source>
</evidence>
<keyword evidence="5" id="KW-0378">Hydrolase</keyword>
<keyword evidence="11" id="KW-1185">Reference proteome</keyword>
<dbReference type="PANTHER" id="PTHR11556:SF35">
    <property type="entry name" value="SEDOHEPTULOSE-1,7-BISPHOSPHATASE, CHLOROPLASTIC"/>
    <property type="match status" value="1"/>
</dbReference>
<dbReference type="PANTHER" id="PTHR11556">
    <property type="entry name" value="FRUCTOSE-1,6-BISPHOSPHATASE-RELATED"/>
    <property type="match status" value="1"/>
</dbReference>
<evidence type="ECO:0000256" key="7">
    <source>
        <dbReference type="ARBA" id="ARBA00023277"/>
    </source>
</evidence>
<gene>
    <name evidence="10" type="ORF">T440DRAFT_469585</name>
</gene>
<evidence type="ECO:0000256" key="6">
    <source>
        <dbReference type="ARBA" id="ARBA00022842"/>
    </source>
</evidence>
<dbReference type="GO" id="GO:0005986">
    <property type="term" value="P:sucrose biosynthetic process"/>
    <property type="evidence" value="ECO:0007669"/>
    <property type="project" value="TreeGrafter"/>
</dbReference>
<dbReference type="GO" id="GO:0006094">
    <property type="term" value="P:gluconeogenesis"/>
    <property type="evidence" value="ECO:0007669"/>
    <property type="project" value="TreeGrafter"/>
</dbReference>
<dbReference type="OrthoDB" id="3886144at2759"/>
<dbReference type="GO" id="GO:0046872">
    <property type="term" value="F:metal ion binding"/>
    <property type="evidence" value="ECO:0007669"/>
    <property type="project" value="UniProtKB-KW"/>
</dbReference>
<feature type="domain" description="Fructose-1-6-bisphosphatase class I N-terminal" evidence="8">
    <location>
        <begin position="29"/>
        <end position="171"/>
    </location>
</feature>
<proteinExistence type="inferred from homology"/>
<comment type="cofactor">
    <cofactor evidence="1">
        <name>Mg(2+)</name>
        <dbReference type="ChEBI" id="CHEBI:18420"/>
    </cofactor>
</comment>
<dbReference type="GO" id="GO:0030388">
    <property type="term" value="P:fructose 1,6-bisphosphate metabolic process"/>
    <property type="evidence" value="ECO:0007669"/>
    <property type="project" value="TreeGrafter"/>
</dbReference>
<dbReference type="SUPFAM" id="SSF56655">
    <property type="entry name" value="Carbohydrate phosphatase"/>
    <property type="match status" value="1"/>
</dbReference>
<dbReference type="InterPro" id="IPR044015">
    <property type="entry name" value="FBPase_C_dom"/>
</dbReference>
<dbReference type="AlphaFoldDB" id="A0A6A7B0Y5"/>